<evidence type="ECO:0000313" key="2">
    <source>
        <dbReference type="EMBL" id="KAJ5145448.1"/>
    </source>
</evidence>
<organism evidence="2 3">
    <name type="scientific">Penicillium bovifimosum</name>
    <dbReference type="NCBI Taxonomy" id="126998"/>
    <lineage>
        <taxon>Eukaryota</taxon>
        <taxon>Fungi</taxon>
        <taxon>Dikarya</taxon>
        <taxon>Ascomycota</taxon>
        <taxon>Pezizomycotina</taxon>
        <taxon>Eurotiomycetes</taxon>
        <taxon>Eurotiomycetidae</taxon>
        <taxon>Eurotiales</taxon>
        <taxon>Aspergillaceae</taxon>
        <taxon>Penicillium</taxon>
    </lineage>
</organism>
<dbReference type="GeneID" id="81399926"/>
<name>A0A9W9LB57_9EURO</name>
<evidence type="ECO:0000256" key="1">
    <source>
        <dbReference type="SAM" id="MobiDB-lite"/>
    </source>
</evidence>
<evidence type="ECO:0000313" key="3">
    <source>
        <dbReference type="Proteomes" id="UP001149079"/>
    </source>
</evidence>
<dbReference type="OrthoDB" id="1741719at2759"/>
<dbReference type="RefSeq" id="XP_056525922.1">
    <property type="nucleotide sequence ID" value="XM_056660756.1"/>
</dbReference>
<reference evidence="2" key="2">
    <citation type="journal article" date="2023" name="IMA Fungus">
        <title>Comparative genomic study of the Penicillium genus elucidates a diverse pangenome and 15 lateral gene transfer events.</title>
        <authorList>
            <person name="Petersen C."/>
            <person name="Sorensen T."/>
            <person name="Nielsen M.R."/>
            <person name="Sondergaard T.E."/>
            <person name="Sorensen J.L."/>
            <person name="Fitzpatrick D.A."/>
            <person name="Frisvad J.C."/>
            <person name="Nielsen K.L."/>
        </authorList>
    </citation>
    <scope>NUCLEOTIDE SEQUENCE</scope>
    <source>
        <strain evidence="2">IBT 22155</strain>
    </source>
</reference>
<sequence>MHIIKPVWLTHGGERKDFEVYSCDVSPDGKRLVTAAGGELNPSSFAPEGLQKMPALFRGNVTDTMNFDTQMDMCESGQRRPFTAPELLNSRASQSNWPP</sequence>
<dbReference type="EMBL" id="JAPQKL010000001">
    <property type="protein sequence ID" value="KAJ5145448.1"/>
    <property type="molecule type" value="Genomic_DNA"/>
</dbReference>
<dbReference type="AlphaFoldDB" id="A0A9W9LB57"/>
<feature type="compositionally biased region" description="Polar residues" evidence="1">
    <location>
        <begin position="90"/>
        <end position="99"/>
    </location>
</feature>
<dbReference type="Proteomes" id="UP001149079">
    <property type="component" value="Unassembled WGS sequence"/>
</dbReference>
<comment type="caution">
    <text evidence="2">The sequence shown here is derived from an EMBL/GenBank/DDBJ whole genome shotgun (WGS) entry which is preliminary data.</text>
</comment>
<feature type="region of interest" description="Disordered" evidence="1">
    <location>
        <begin position="79"/>
        <end position="99"/>
    </location>
</feature>
<accession>A0A9W9LB57</accession>
<keyword evidence="3" id="KW-1185">Reference proteome</keyword>
<proteinExistence type="predicted"/>
<gene>
    <name evidence="2" type="ORF">N7515_000012</name>
</gene>
<protein>
    <submittedName>
        <fullName evidence="2">Histone transcription regulator slm9</fullName>
    </submittedName>
</protein>
<reference evidence="2" key="1">
    <citation type="submission" date="2022-11" db="EMBL/GenBank/DDBJ databases">
        <authorList>
            <person name="Petersen C."/>
        </authorList>
    </citation>
    <scope>NUCLEOTIDE SEQUENCE</scope>
    <source>
        <strain evidence="2">IBT 22155</strain>
    </source>
</reference>